<evidence type="ECO:0000313" key="5">
    <source>
        <dbReference type="Proteomes" id="UP000887574"/>
    </source>
</evidence>
<dbReference type="InterPro" id="IPR002171">
    <property type="entry name" value="Ribosomal_uL2"/>
</dbReference>
<dbReference type="PANTHER" id="PTHR13691">
    <property type="entry name" value="RIBOSOMAL PROTEIN L2"/>
    <property type="match status" value="1"/>
</dbReference>
<dbReference type="Gene3D" id="2.40.50.140">
    <property type="entry name" value="Nucleic acid-binding proteins"/>
    <property type="match status" value="1"/>
</dbReference>
<dbReference type="Proteomes" id="UP000887574">
    <property type="component" value="Unplaced"/>
</dbReference>
<dbReference type="PANTHER" id="PTHR13691:SF16">
    <property type="entry name" value="LARGE RIBOSOMAL SUBUNIT PROTEIN UL2"/>
    <property type="match status" value="1"/>
</dbReference>
<proteinExistence type="inferred from homology"/>
<keyword evidence="5" id="KW-1185">Reference proteome</keyword>
<evidence type="ECO:0000256" key="1">
    <source>
        <dbReference type="ARBA" id="ARBA00005636"/>
    </source>
</evidence>
<feature type="domain" description="Large ribosomal subunit protein uL2 RNA-binding" evidence="4">
    <location>
        <begin position="183"/>
        <end position="252"/>
    </location>
</feature>
<keyword evidence="2" id="KW-0689">Ribosomal protein</keyword>
<dbReference type="Pfam" id="PF00181">
    <property type="entry name" value="Ribosomal_L2_N"/>
    <property type="match status" value="1"/>
</dbReference>
<dbReference type="FunFam" id="2.40.50.140:FF:000020">
    <property type="entry name" value="60S ribosomal protein L2"/>
    <property type="match status" value="1"/>
</dbReference>
<sequence length="317" mass="36150">MTSSLLSSNNRWSTNDLYKYIGIILLTLQQSTMPLMFFCNVKKAVIDDPVETAKYLNTHPPPDMCSRSNLQPAEQPILHCTVQSRVHNLLCSLPNENSDHSPDAAPGFEETIVRCPVVRFGSTCSWCGQCPNTVPASSRRCWFGAKPKFGIFDGFDYVFYFSFCWSIHGKILKQSSVDVWMQNVRLGPAKLRAVDFAERHGYIRGVIKQIVHDPGRGTPLAIVEFRDLYKHRMKKETIVAAEELHTGQFIYCGKKAQVMAAFMRIRVPVAMSKPLAWCWGYFDRKEEVNSNENRVFVGYCKFAMSVMWHILATWKGT</sequence>
<evidence type="ECO:0000256" key="2">
    <source>
        <dbReference type="ARBA" id="ARBA00022980"/>
    </source>
</evidence>
<dbReference type="SUPFAM" id="SSF50249">
    <property type="entry name" value="Nucleic acid-binding proteins"/>
    <property type="match status" value="1"/>
</dbReference>
<evidence type="ECO:0000256" key="3">
    <source>
        <dbReference type="ARBA" id="ARBA00023274"/>
    </source>
</evidence>
<dbReference type="WBParaSite" id="jg26561">
    <property type="protein sequence ID" value="jg26561"/>
    <property type="gene ID" value="jg26561"/>
</dbReference>
<dbReference type="InterPro" id="IPR012340">
    <property type="entry name" value="NA-bd_OB-fold"/>
</dbReference>
<keyword evidence="3" id="KW-0687">Ribonucleoprotein</keyword>
<evidence type="ECO:0000259" key="4">
    <source>
        <dbReference type="SMART" id="SM01383"/>
    </source>
</evidence>
<accession>A0A915E3H2</accession>
<dbReference type="InterPro" id="IPR022666">
    <property type="entry name" value="Ribosomal_uL2_RNA-bd_dom"/>
</dbReference>
<dbReference type="GO" id="GO:0003735">
    <property type="term" value="F:structural constituent of ribosome"/>
    <property type="evidence" value="ECO:0007669"/>
    <property type="project" value="InterPro"/>
</dbReference>
<organism evidence="5 6">
    <name type="scientific">Ditylenchus dipsaci</name>
    <dbReference type="NCBI Taxonomy" id="166011"/>
    <lineage>
        <taxon>Eukaryota</taxon>
        <taxon>Metazoa</taxon>
        <taxon>Ecdysozoa</taxon>
        <taxon>Nematoda</taxon>
        <taxon>Chromadorea</taxon>
        <taxon>Rhabditida</taxon>
        <taxon>Tylenchina</taxon>
        <taxon>Tylenchomorpha</taxon>
        <taxon>Sphaerularioidea</taxon>
        <taxon>Anguinidae</taxon>
        <taxon>Anguininae</taxon>
        <taxon>Ditylenchus</taxon>
    </lineage>
</organism>
<dbReference type="GO" id="GO:0003723">
    <property type="term" value="F:RNA binding"/>
    <property type="evidence" value="ECO:0007669"/>
    <property type="project" value="TreeGrafter"/>
</dbReference>
<reference evidence="6" key="1">
    <citation type="submission" date="2022-11" db="UniProtKB">
        <authorList>
            <consortium name="WormBaseParasite"/>
        </authorList>
    </citation>
    <scope>IDENTIFICATION</scope>
</reference>
<protein>
    <submittedName>
        <fullName evidence="6">Ribosomal Proteins L2 RNA binding domain-containing protein</fullName>
    </submittedName>
</protein>
<dbReference type="SMART" id="SM01383">
    <property type="entry name" value="Ribosomal_L2"/>
    <property type="match status" value="1"/>
</dbReference>
<dbReference type="GO" id="GO:0002181">
    <property type="term" value="P:cytoplasmic translation"/>
    <property type="evidence" value="ECO:0007669"/>
    <property type="project" value="TreeGrafter"/>
</dbReference>
<evidence type="ECO:0000313" key="6">
    <source>
        <dbReference type="WBParaSite" id="jg26561"/>
    </source>
</evidence>
<dbReference type="AlphaFoldDB" id="A0A915E3H2"/>
<name>A0A915E3H2_9BILA</name>
<comment type="similarity">
    <text evidence="1">Belongs to the universal ribosomal protein uL2 family.</text>
</comment>
<dbReference type="GO" id="GO:0022625">
    <property type="term" value="C:cytosolic large ribosomal subunit"/>
    <property type="evidence" value="ECO:0007669"/>
    <property type="project" value="TreeGrafter"/>
</dbReference>